<dbReference type="InterPro" id="IPR036890">
    <property type="entry name" value="HATPase_C_sf"/>
</dbReference>
<dbReference type="SMART" id="SM00448">
    <property type="entry name" value="REC"/>
    <property type="match status" value="2"/>
</dbReference>
<dbReference type="InterPro" id="IPR000700">
    <property type="entry name" value="PAS-assoc_C"/>
</dbReference>
<keyword evidence="10" id="KW-1185">Reference proteome</keyword>
<dbReference type="InterPro" id="IPR001789">
    <property type="entry name" value="Sig_transdc_resp-reg_receiver"/>
</dbReference>
<gene>
    <name evidence="9" type="ORF">E4L96_15985</name>
</gene>
<dbReference type="Proteomes" id="UP000298438">
    <property type="component" value="Unassembled WGS sequence"/>
</dbReference>
<dbReference type="EC" id="2.7.13.3" evidence="2"/>
<dbReference type="PROSITE" id="PS50113">
    <property type="entry name" value="PAC"/>
    <property type="match status" value="2"/>
</dbReference>
<dbReference type="EMBL" id="SPVF01000205">
    <property type="protein sequence ID" value="TFW16644.1"/>
    <property type="molecule type" value="Genomic_DNA"/>
</dbReference>
<feature type="domain" description="Response regulatory" evidence="7">
    <location>
        <begin position="790"/>
        <end position="906"/>
    </location>
</feature>
<dbReference type="PANTHER" id="PTHR43065">
    <property type="entry name" value="SENSOR HISTIDINE KINASE"/>
    <property type="match status" value="1"/>
</dbReference>
<dbReference type="SUPFAM" id="SSF47384">
    <property type="entry name" value="Homodimeric domain of signal transducing histidine kinase"/>
    <property type="match status" value="1"/>
</dbReference>
<feature type="domain" description="PAC" evidence="8">
    <location>
        <begin position="345"/>
        <end position="399"/>
    </location>
</feature>
<dbReference type="Pfam" id="PF02518">
    <property type="entry name" value="HATPase_c"/>
    <property type="match status" value="1"/>
</dbReference>
<sequence length="1051" mass="113306">MRSAVARSSRRLSCLRRSRVSITHLPGLHDRSSAPPVPFDRAQFGADGISCPAASNRAGDDDKSDTLQNLPQSPSFRRMNNAECSALAGPTARLVAQHDWSMTALGPRAGWSARLQALADVVVRSPVPSALLWGPEGILLYNDGYAVICGRKHPAALGQSALDVWPEARAFNAGVIAAGQAGQTQVFEGARFMLERDGELRESWFDLYYAPVVDDAGNVEGVLATVIETTDQVHAAQERERQATELRRLNVELDGQRARLEAANQQLAGNMAFLNELFQRSPSFMAVLLGPEHRFELTNASYDALIQNRAVHGLPLREALPEVAAQGFIALLDSVYETGVAYHGENLQVMLDRGDGTVERRILDFIYQPLKDDAGQTYGVFVEGIDVTAHALAEERLRVAQEAGEVGTFEWYPDSAQLVVSDSYRRLWGIPPDTPVTQDLLVGMVEPAWRGVSGVARLGQMSNPLEYVEYPVTHGVTGERRWIARQGQLVPQGPDQEPRYLGVIYDVTDRKAAEQALRDLNESLERRVSSEVAERMKAEDALRHAQKMEAVGQLASGVAHDFNNVLQIISSNLQLMDLELGASPQLRARLGHAIAAVERGSKLSFQLLAFARHQPLQPVVTDLTRLLRDMVPLLQRALGDGIALHVDAPLDLWGTSVDRYQLENAVLNLAINARDAMQGSGRLDLVLCNDPSGPHGGQVCLTVSDTGCGMPPEVAAKVFEPFYTTKEPGKGTGLGLSMVYGFVRQSGGEIHVDSAPGQGTRIRIALPRADGVHAAAAPEPRVAPLRGDETILLVEDDPAVRSAASDLLVGLGYRVLTANNGEQALDVLRGAGRVDLLFTDVSMPGRVDSAELVCRTRASLPDTAILLTSGHALDRSLLDPRMPASIELLPKPYSLAQLAATVRQQLDAPRSPAAGVAGAFDATPEAAARLHFLVVEDDRDACELACEILAALGCRATGVASAEEALELLQRSAFDVLLTDFNLAGMRGDQLAVRASTLQPQLAVIVSSGEGTVPVALPHGAALQLPKPYDLMQLQGHIDTLQQARALAAAH</sequence>
<dbReference type="CDD" id="cd00082">
    <property type="entry name" value="HisKA"/>
    <property type="match status" value="1"/>
</dbReference>
<name>A0A4Y9S955_9BURK</name>
<dbReference type="OrthoDB" id="9177042at2"/>
<dbReference type="InterPro" id="IPR001610">
    <property type="entry name" value="PAC"/>
</dbReference>
<dbReference type="Gene3D" id="1.10.287.130">
    <property type="match status" value="1"/>
</dbReference>
<dbReference type="Gene3D" id="3.40.50.2300">
    <property type="match status" value="2"/>
</dbReference>
<keyword evidence="3 4" id="KW-0597">Phosphoprotein</keyword>
<comment type="catalytic activity">
    <reaction evidence="1">
        <text>ATP + protein L-histidine = ADP + protein N-phospho-L-histidine.</text>
        <dbReference type="EC" id="2.7.13.3"/>
    </reaction>
</comment>
<feature type="modified residue" description="4-aspartylphosphate" evidence="4">
    <location>
        <position position="980"/>
    </location>
</feature>
<dbReference type="CDD" id="cd00156">
    <property type="entry name" value="REC"/>
    <property type="match status" value="1"/>
</dbReference>
<reference evidence="9 10" key="1">
    <citation type="submission" date="2019-03" db="EMBL/GenBank/DDBJ databases">
        <title>Draft Genome Sequence of Massilia arenosa sp. nov., a Novel Massilia Species Isolated from a Sandy-loam Maize Soil.</title>
        <authorList>
            <person name="Raths R."/>
            <person name="Peta V."/>
            <person name="Bucking H."/>
        </authorList>
    </citation>
    <scope>NUCLEOTIDE SEQUENCE [LARGE SCALE GENOMIC DNA]</scope>
    <source>
        <strain evidence="9 10">MC02</strain>
    </source>
</reference>
<evidence type="ECO:0000256" key="4">
    <source>
        <dbReference type="PROSITE-ProRule" id="PRU00169"/>
    </source>
</evidence>
<dbReference type="PROSITE" id="PS50110">
    <property type="entry name" value="RESPONSE_REGULATORY"/>
    <property type="match status" value="2"/>
</dbReference>
<protein>
    <recommendedName>
        <fullName evidence="2">histidine kinase</fullName>
        <ecNumber evidence="2">2.7.13.3</ecNumber>
    </recommendedName>
</protein>
<dbReference type="Pfam" id="PF00072">
    <property type="entry name" value="Response_reg"/>
    <property type="match status" value="2"/>
</dbReference>
<dbReference type="SMART" id="SM00086">
    <property type="entry name" value="PAC"/>
    <property type="match status" value="3"/>
</dbReference>
<dbReference type="Gene3D" id="3.30.450.20">
    <property type="entry name" value="PAS domain"/>
    <property type="match status" value="3"/>
</dbReference>
<feature type="domain" description="Response regulatory" evidence="7">
    <location>
        <begin position="931"/>
        <end position="1042"/>
    </location>
</feature>
<dbReference type="Pfam" id="PF08448">
    <property type="entry name" value="PAS_4"/>
    <property type="match status" value="1"/>
</dbReference>
<feature type="coiled-coil region" evidence="5">
    <location>
        <begin position="239"/>
        <end position="277"/>
    </location>
</feature>
<dbReference type="InterPro" id="IPR036097">
    <property type="entry name" value="HisK_dim/P_sf"/>
</dbReference>
<dbReference type="GO" id="GO:0000155">
    <property type="term" value="F:phosphorelay sensor kinase activity"/>
    <property type="evidence" value="ECO:0007669"/>
    <property type="project" value="InterPro"/>
</dbReference>
<evidence type="ECO:0000313" key="9">
    <source>
        <dbReference type="EMBL" id="TFW16644.1"/>
    </source>
</evidence>
<dbReference type="SUPFAM" id="SSF52172">
    <property type="entry name" value="CheY-like"/>
    <property type="match status" value="2"/>
</dbReference>
<dbReference type="InterPro" id="IPR003594">
    <property type="entry name" value="HATPase_dom"/>
</dbReference>
<feature type="modified residue" description="4-aspartylphosphate" evidence="4">
    <location>
        <position position="840"/>
    </location>
</feature>
<feature type="domain" description="Histidine kinase" evidence="6">
    <location>
        <begin position="557"/>
        <end position="770"/>
    </location>
</feature>
<evidence type="ECO:0000256" key="3">
    <source>
        <dbReference type="ARBA" id="ARBA00022553"/>
    </source>
</evidence>
<comment type="caution">
    <text evidence="9">The sequence shown here is derived from an EMBL/GenBank/DDBJ whole genome shotgun (WGS) entry which is preliminary data.</text>
</comment>
<organism evidence="9 10">
    <name type="scientific">Zemynaea arenosa</name>
    <dbReference type="NCBI Taxonomy" id="2561931"/>
    <lineage>
        <taxon>Bacteria</taxon>
        <taxon>Pseudomonadati</taxon>
        <taxon>Pseudomonadota</taxon>
        <taxon>Betaproteobacteria</taxon>
        <taxon>Burkholderiales</taxon>
        <taxon>Oxalobacteraceae</taxon>
        <taxon>Telluria group</taxon>
        <taxon>Zemynaea</taxon>
    </lineage>
</organism>
<evidence type="ECO:0000313" key="10">
    <source>
        <dbReference type="Proteomes" id="UP000298438"/>
    </source>
</evidence>
<dbReference type="InterPro" id="IPR013656">
    <property type="entry name" value="PAS_4"/>
</dbReference>
<dbReference type="PANTHER" id="PTHR43065:SF42">
    <property type="entry name" value="TWO-COMPONENT SENSOR PPRA"/>
    <property type="match status" value="1"/>
</dbReference>
<accession>A0A4Y9S955</accession>
<evidence type="ECO:0000256" key="2">
    <source>
        <dbReference type="ARBA" id="ARBA00012438"/>
    </source>
</evidence>
<dbReference type="PROSITE" id="PS50109">
    <property type="entry name" value="HIS_KIN"/>
    <property type="match status" value="1"/>
</dbReference>
<evidence type="ECO:0000259" key="8">
    <source>
        <dbReference type="PROSITE" id="PS50113"/>
    </source>
</evidence>
<dbReference type="InterPro" id="IPR011006">
    <property type="entry name" value="CheY-like_superfamily"/>
</dbReference>
<dbReference type="InterPro" id="IPR004358">
    <property type="entry name" value="Sig_transdc_His_kin-like_C"/>
</dbReference>
<dbReference type="AlphaFoldDB" id="A0A4Y9S955"/>
<evidence type="ECO:0000256" key="5">
    <source>
        <dbReference type="SAM" id="Coils"/>
    </source>
</evidence>
<feature type="domain" description="PAC" evidence="8">
    <location>
        <begin position="466"/>
        <end position="519"/>
    </location>
</feature>
<proteinExistence type="predicted"/>
<dbReference type="InterPro" id="IPR035965">
    <property type="entry name" value="PAS-like_dom_sf"/>
</dbReference>
<dbReference type="SUPFAM" id="SSF55785">
    <property type="entry name" value="PYP-like sensor domain (PAS domain)"/>
    <property type="match status" value="3"/>
</dbReference>
<dbReference type="Gene3D" id="3.30.565.10">
    <property type="entry name" value="Histidine kinase-like ATPase, C-terminal domain"/>
    <property type="match status" value="1"/>
</dbReference>
<evidence type="ECO:0000259" key="7">
    <source>
        <dbReference type="PROSITE" id="PS50110"/>
    </source>
</evidence>
<evidence type="ECO:0000259" key="6">
    <source>
        <dbReference type="PROSITE" id="PS50109"/>
    </source>
</evidence>
<evidence type="ECO:0000256" key="1">
    <source>
        <dbReference type="ARBA" id="ARBA00000085"/>
    </source>
</evidence>
<dbReference type="PRINTS" id="PR00344">
    <property type="entry name" value="BCTRLSENSOR"/>
</dbReference>
<dbReference type="SUPFAM" id="SSF55874">
    <property type="entry name" value="ATPase domain of HSP90 chaperone/DNA topoisomerase II/histidine kinase"/>
    <property type="match status" value="1"/>
</dbReference>
<dbReference type="SMART" id="SM00387">
    <property type="entry name" value="HATPase_c"/>
    <property type="match status" value="1"/>
</dbReference>
<keyword evidence="5" id="KW-0175">Coiled coil</keyword>
<dbReference type="InterPro" id="IPR003661">
    <property type="entry name" value="HisK_dim/P_dom"/>
</dbReference>
<dbReference type="InterPro" id="IPR005467">
    <property type="entry name" value="His_kinase_dom"/>
</dbReference>